<dbReference type="InterPro" id="IPR052035">
    <property type="entry name" value="ZnF_BED_domain_contain"/>
</dbReference>
<dbReference type="PROSITE" id="PS50808">
    <property type="entry name" value="ZF_BED"/>
    <property type="match status" value="1"/>
</dbReference>
<proteinExistence type="predicted"/>
<keyword evidence="8" id="KW-0539">Nucleus</keyword>
<keyword evidence="3 9" id="KW-0863">Zinc-finger</keyword>
<dbReference type="GO" id="GO:0005634">
    <property type="term" value="C:nucleus"/>
    <property type="evidence" value="ECO:0007669"/>
    <property type="project" value="UniProtKB-SubCell"/>
</dbReference>
<dbReference type="PANTHER" id="PTHR46481:SF7">
    <property type="entry name" value="ZINC FINGER BED DOMAIN-CONTAINING PROTEIN RICESLEEPER 2-LIKE"/>
    <property type="match status" value="1"/>
</dbReference>
<organism evidence="12 13">
    <name type="scientific">Chenopodium quinoa</name>
    <name type="common">Quinoa</name>
    <dbReference type="NCBI Taxonomy" id="63459"/>
    <lineage>
        <taxon>Eukaryota</taxon>
        <taxon>Viridiplantae</taxon>
        <taxon>Streptophyta</taxon>
        <taxon>Embryophyta</taxon>
        <taxon>Tracheophyta</taxon>
        <taxon>Spermatophyta</taxon>
        <taxon>Magnoliopsida</taxon>
        <taxon>eudicotyledons</taxon>
        <taxon>Gunneridae</taxon>
        <taxon>Pentapetalae</taxon>
        <taxon>Caryophyllales</taxon>
        <taxon>Chenopodiaceae</taxon>
        <taxon>Chenopodioideae</taxon>
        <taxon>Atripliceae</taxon>
        <taxon>Chenopodium</taxon>
    </lineage>
</organism>
<feature type="compositionally biased region" description="Basic and acidic residues" evidence="10">
    <location>
        <begin position="1"/>
        <end position="11"/>
    </location>
</feature>
<dbReference type="AlphaFoldDB" id="A0A803MYS9"/>
<dbReference type="Pfam" id="PF02892">
    <property type="entry name" value="zf-BED"/>
    <property type="match status" value="1"/>
</dbReference>
<dbReference type="SUPFAM" id="SSF140996">
    <property type="entry name" value="Hermes dimerisation domain"/>
    <property type="match status" value="1"/>
</dbReference>
<dbReference type="InterPro" id="IPR003656">
    <property type="entry name" value="Znf_BED"/>
</dbReference>
<evidence type="ECO:0000256" key="8">
    <source>
        <dbReference type="ARBA" id="ARBA00023242"/>
    </source>
</evidence>
<reference evidence="12" key="2">
    <citation type="submission" date="2021-03" db="UniProtKB">
        <authorList>
            <consortium name="EnsemblPlants"/>
        </authorList>
    </citation>
    <scope>IDENTIFICATION</scope>
</reference>
<comment type="subcellular location">
    <subcellularLocation>
        <location evidence="1">Nucleus</location>
    </subcellularLocation>
</comment>
<evidence type="ECO:0000256" key="10">
    <source>
        <dbReference type="SAM" id="MobiDB-lite"/>
    </source>
</evidence>
<keyword evidence="13" id="KW-1185">Reference proteome</keyword>
<sequence length="488" mass="56020">MSEYESERGPMDCESDVGGNGNATNKQPKVGDNRKTELWNHYWDIRDPETNKIVQVKCKYCEKLLTGNTNNGTSSLKKHLNSCPKFPANIDKKQKLISVFRASPSDTTVVSNWEFDQNSCRLALAKMVIVDEQPFSVVEREGFRYFCHDGLSSVKTSIARIRSAVRYMRSSPSQAKLFAHSFMLVKVSCKGSVCLDVSTRWNSTFIMLETALKFEKAFNRFKEDDPDFSKELKDGVPTKEDWVNAKVLALCLKQFYESTKKMSGSLYVTSNMHVHEILGVLNSLIEWETSTNIDIRVVDPRYKLRFLKYSFKKLYPNDYAKVDVMCDDFMDNNGQENLSSSNNEQMKKFYDEFDEEEGECVVEKCELNNYLEEVREQRVEGDMFDILQWWKEKSEKYKVLATMAKDILAIPVSTVSSESAFSTSGRVLDQFRISLGPKTMEALVCAQDWLRASNISVDIEHFLEDVEKYEEELDDSGLTQVDDILGNN</sequence>
<keyword evidence="5" id="KW-0805">Transcription regulation</keyword>
<dbReference type="GO" id="GO:0046983">
    <property type="term" value="F:protein dimerization activity"/>
    <property type="evidence" value="ECO:0007669"/>
    <property type="project" value="InterPro"/>
</dbReference>
<keyword evidence="4" id="KW-0862">Zinc</keyword>
<evidence type="ECO:0000313" key="13">
    <source>
        <dbReference type="Proteomes" id="UP000596660"/>
    </source>
</evidence>
<dbReference type="Pfam" id="PF05699">
    <property type="entry name" value="Dimer_Tnp_hAT"/>
    <property type="match status" value="1"/>
</dbReference>
<dbReference type="GO" id="GO:0008270">
    <property type="term" value="F:zinc ion binding"/>
    <property type="evidence" value="ECO:0007669"/>
    <property type="project" value="UniProtKB-KW"/>
</dbReference>
<evidence type="ECO:0000313" key="12">
    <source>
        <dbReference type="EnsemblPlants" id="AUR62037432-RA:cds"/>
    </source>
</evidence>
<keyword evidence="7" id="KW-0804">Transcription</keyword>
<keyword evidence="6" id="KW-0238">DNA-binding</keyword>
<dbReference type="PANTHER" id="PTHR46481">
    <property type="entry name" value="ZINC FINGER BED DOMAIN-CONTAINING PROTEIN 4"/>
    <property type="match status" value="1"/>
</dbReference>
<evidence type="ECO:0000256" key="6">
    <source>
        <dbReference type="ARBA" id="ARBA00023125"/>
    </source>
</evidence>
<evidence type="ECO:0000256" key="4">
    <source>
        <dbReference type="ARBA" id="ARBA00022833"/>
    </source>
</evidence>
<evidence type="ECO:0000256" key="9">
    <source>
        <dbReference type="PROSITE-ProRule" id="PRU00027"/>
    </source>
</evidence>
<evidence type="ECO:0000256" key="3">
    <source>
        <dbReference type="ARBA" id="ARBA00022771"/>
    </source>
</evidence>
<feature type="domain" description="BED-type" evidence="11">
    <location>
        <begin position="33"/>
        <end position="90"/>
    </location>
</feature>
<keyword evidence="2" id="KW-0479">Metal-binding</keyword>
<protein>
    <recommendedName>
        <fullName evidence="11">BED-type domain-containing protein</fullName>
    </recommendedName>
</protein>
<dbReference type="SUPFAM" id="SSF53098">
    <property type="entry name" value="Ribonuclease H-like"/>
    <property type="match status" value="1"/>
</dbReference>
<dbReference type="InterPro" id="IPR008906">
    <property type="entry name" value="HATC_C_dom"/>
</dbReference>
<dbReference type="SMART" id="SM00614">
    <property type="entry name" value="ZnF_BED"/>
    <property type="match status" value="1"/>
</dbReference>
<evidence type="ECO:0000256" key="5">
    <source>
        <dbReference type="ARBA" id="ARBA00023015"/>
    </source>
</evidence>
<dbReference type="Gramene" id="AUR62037432-RA">
    <property type="protein sequence ID" value="AUR62037432-RA:cds"/>
    <property type="gene ID" value="AUR62037432"/>
</dbReference>
<reference evidence="12" key="1">
    <citation type="journal article" date="2017" name="Nature">
        <title>The genome of Chenopodium quinoa.</title>
        <authorList>
            <person name="Jarvis D.E."/>
            <person name="Ho Y.S."/>
            <person name="Lightfoot D.J."/>
            <person name="Schmoeckel S.M."/>
            <person name="Li B."/>
            <person name="Borm T.J.A."/>
            <person name="Ohyanagi H."/>
            <person name="Mineta K."/>
            <person name="Michell C.T."/>
            <person name="Saber N."/>
            <person name="Kharbatia N.M."/>
            <person name="Rupper R.R."/>
            <person name="Sharp A.R."/>
            <person name="Dally N."/>
            <person name="Boughton B.A."/>
            <person name="Woo Y.H."/>
            <person name="Gao G."/>
            <person name="Schijlen E.G.W.M."/>
            <person name="Guo X."/>
            <person name="Momin A.A."/>
            <person name="Negrao S."/>
            <person name="Al-Babili S."/>
            <person name="Gehring C."/>
            <person name="Roessner U."/>
            <person name="Jung C."/>
            <person name="Murphy K."/>
            <person name="Arold S.T."/>
            <person name="Gojobori T."/>
            <person name="van der Linden C.G."/>
            <person name="van Loo E.N."/>
            <person name="Jellen E.N."/>
            <person name="Maughan P.J."/>
            <person name="Tester M."/>
        </authorList>
    </citation>
    <scope>NUCLEOTIDE SEQUENCE [LARGE SCALE GENOMIC DNA]</scope>
    <source>
        <strain evidence="12">cv. PI 614886</strain>
    </source>
</reference>
<feature type="region of interest" description="Disordered" evidence="10">
    <location>
        <begin position="1"/>
        <end position="32"/>
    </location>
</feature>
<dbReference type="GO" id="GO:0003677">
    <property type="term" value="F:DNA binding"/>
    <property type="evidence" value="ECO:0007669"/>
    <property type="project" value="UniProtKB-KW"/>
</dbReference>
<accession>A0A803MYS9</accession>
<name>A0A803MYS9_CHEQI</name>
<dbReference type="InterPro" id="IPR012337">
    <property type="entry name" value="RNaseH-like_sf"/>
</dbReference>
<evidence type="ECO:0000259" key="11">
    <source>
        <dbReference type="PROSITE" id="PS50808"/>
    </source>
</evidence>
<evidence type="ECO:0000256" key="1">
    <source>
        <dbReference type="ARBA" id="ARBA00004123"/>
    </source>
</evidence>
<dbReference type="Proteomes" id="UP000596660">
    <property type="component" value="Unplaced"/>
</dbReference>
<evidence type="ECO:0000256" key="2">
    <source>
        <dbReference type="ARBA" id="ARBA00022723"/>
    </source>
</evidence>
<dbReference type="EnsemblPlants" id="AUR62037432-RA">
    <property type="protein sequence ID" value="AUR62037432-RA:cds"/>
    <property type="gene ID" value="AUR62037432"/>
</dbReference>
<evidence type="ECO:0000256" key="7">
    <source>
        <dbReference type="ARBA" id="ARBA00023163"/>
    </source>
</evidence>